<feature type="region of interest" description="Disordered" evidence="1">
    <location>
        <begin position="47"/>
        <end position="67"/>
    </location>
</feature>
<feature type="transmembrane region" description="Helical" evidence="2">
    <location>
        <begin position="446"/>
        <end position="465"/>
    </location>
</feature>
<gene>
    <name evidence="3" type="ORF">PSNMU_V1.4_AUG-EV-PASAV3_0010230</name>
</gene>
<dbReference type="Proteomes" id="UP000291116">
    <property type="component" value="Unassembled WGS sequence"/>
</dbReference>
<dbReference type="Pfam" id="PF12159">
    <property type="entry name" value="DUF3593"/>
    <property type="match status" value="1"/>
</dbReference>
<feature type="compositionally biased region" description="Basic residues" evidence="1">
    <location>
        <begin position="50"/>
        <end position="64"/>
    </location>
</feature>
<keyword evidence="2" id="KW-1133">Transmembrane helix</keyword>
<dbReference type="Pfam" id="PF10693">
    <property type="entry name" value="DUF2499"/>
    <property type="match status" value="1"/>
</dbReference>
<dbReference type="AlphaFoldDB" id="A0A448YX50"/>
<name>A0A448YX50_9STRA</name>
<feature type="transmembrane region" description="Helical" evidence="2">
    <location>
        <begin position="416"/>
        <end position="434"/>
    </location>
</feature>
<reference evidence="3 4" key="1">
    <citation type="submission" date="2019-01" db="EMBL/GenBank/DDBJ databases">
        <authorList>
            <person name="Ferrante I. M."/>
        </authorList>
    </citation>
    <scope>NUCLEOTIDE SEQUENCE [LARGE SCALE GENOMIC DNA]</scope>
    <source>
        <strain evidence="3 4">B856</strain>
    </source>
</reference>
<evidence type="ECO:0000256" key="1">
    <source>
        <dbReference type="SAM" id="MobiDB-lite"/>
    </source>
</evidence>
<feature type="transmembrane region" description="Helical" evidence="2">
    <location>
        <begin position="330"/>
        <end position="351"/>
    </location>
</feature>
<dbReference type="PANTHER" id="PTHR33833">
    <property type="entry name" value="NUCLEOLAR-LIKE PROTEIN-RELATED"/>
    <property type="match status" value="1"/>
</dbReference>
<keyword evidence="2" id="KW-0472">Membrane</keyword>
<dbReference type="InterPro" id="IPR021995">
    <property type="entry name" value="DUF3593"/>
</dbReference>
<accession>A0A448YX50</accession>
<protein>
    <submittedName>
        <fullName evidence="3">Uncharacterized protein</fullName>
    </submittedName>
</protein>
<feature type="transmembrane region" description="Helical" evidence="2">
    <location>
        <begin position="272"/>
        <end position="292"/>
    </location>
</feature>
<keyword evidence="2" id="KW-0812">Transmembrane</keyword>
<proteinExistence type="predicted"/>
<dbReference type="InterPro" id="IPR019634">
    <property type="entry name" value="Uncharacterised_Ycf49"/>
</dbReference>
<dbReference type="EMBL" id="CAACVS010000025">
    <property type="protein sequence ID" value="VEU34320.1"/>
    <property type="molecule type" value="Genomic_DNA"/>
</dbReference>
<dbReference type="OrthoDB" id="424673at2759"/>
<feature type="transmembrane region" description="Helical" evidence="2">
    <location>
        <begin position="138"/>
        <end position="161"/>
    </location>
</feature>
<evidence type="ECO:0000256" key="2">
    <source>
        <dbReference type="SAM" id="Phobius"/>
    </source>
</evidence>
<organism evidence="3 4">
    <name type="scientific">Pseudo-nitzschia multistriata</name>
    <dbReference type="NCBI Taxonomy" id="183589"/>
    <lineage>
        <taxon>Eukaryota</taxon>
        <taxon>Sar</taxon>
        <taxon>Stramenopiles</taxon>
        <taxon>Ochrophyta</taxon>
        <taxon>Bacillariophyta</taxon>
        <taxon>Bacillariophyceae</taxon>
        <taxon>Bacillariophycidae</taxon>
        <taxon>Bacillariales</taxon>
        <taxon>Bacillariaceae</taxon>
        <taxon>Pseudo-nitzschia</taxon>
    </lineage>
</organism>
<evidence type="ECO:0000313" key="3">
    <source>
        <dbReference type="EMBL" id="VEU34320.1"/>
    </source>
</evidence>
<feature type="transmembrane region" description="Helical" evidence="2">
    <location>
        <begin position="106"/>
        <end position="126"/>
    </location>
</feature>
<keyword evidence="4" id="KW-1185">Reference proteome</keyword>
<dbReference type="PANTHER" id="PTHR33833:SF3">
    <property type="entry name" value="YCF49-LIKE PROTEIN"/>
    <property type="match status" value="1"/>
</dbReference>
<feature type="transmembrane region" description="Helical" evidence="2">
    <location>
        <begin position="304"/>
        <end position="324"/>
    </location>
</feature>
<feature type="transmembrane region" description="Helical" evidence="2">
    <location>
        <begin position="173"/>
        <end position="194"/>
    </location>
</feature>
<evidence type="ECO:0000313" key="4">
    <source>
        <dbReference type="Proteomes" id="UP000291116"/>
    </source>
</evidence>
<feature type="transmembrane region" description="Helical" evidence="2">
    <location>
        <begin position="214"/>
        <end position="233"/>
    </location>
</feature>
<sequence length="477" mass="52083">MKPLRPRTIYGGAILLGVFFAARSANAFSRALQLVAKNHAMKSGRETHTHVHHGIGRRHPKPVTRTKNDAPRTVSALVVDPFSSTETLSVLGDSLRNMGRDQAEQLAGPFFGASLFPYLAFLWLLARDENECPKGVTVGFATCLLFVFLTIPAAIAAQVLYGVSLADSDWLHGSAESLLTVTNLVTVVAFRQALESKEKDVAMPSSATSWSPMVWLVVALTALVSVTALVPAVSDPLVHTRYLGGFMDLPNGFFDSLGANPEPENALSITTWIIHVSSLVEFLVAMGFAWRWATVVDNPTWKGLTWGLLPLHSSGITACTYHIFYNRIPILVPLQAFLTCVGNTTAALATYRIARSNGWKPEGINEQWILFADSLTNAPTTEDGDASSVSAEGEAETLVGFEDLGDALAGDNDYSFLIKLFAGCAVASYVIKYGEIYFDFFYEADLWAGLAFIFIPSGLNAYKWYRRGQDPSFEGWF</sequence>